<dbReference type="PROSITE" id="PS00521">
    <property type="entry name" value="P5CR"/>
    <property type="match status" value="1"/>
</dbReference>
<feature type="domain" description="Pyrroline-5-carboxylate reductase catalytic N-terminal" evidence="13">
    <location>
        <begin position="6"/>
        <end position="101"/>
    </location>
</feature>
<protein>
    <recommendedName>
        <fullName evidence="9 10">Pyrroline-5-carboxylate reductase</fullName>
        <shortName evidence="9">P5C reductase</shortName>
        <shortName evidence="9">P5CR</shortName>
        <ecNumber evidence="9 10">1.5.1.2</ecNumber>
    </recommendedName>
    <alternativeName>
        <fullName evidence="9">PCA reductase</fullName>
    </alternativeName>
</protein>
<dbReference type="InterPro" id="IPR029036">
    <property type="entry name" value="P5CR_dimer"/>
</dbReference>
<evidence type="ECO:0000313" key="15">
    <source>
        <dbReference type="EMBL" id="OCL27965.1"/>
    </source>
</evidence>
<comment type="similarity">
    <text evidence="2 9 12">Belongs to the pyrroline-5-carboxylate reductase family.</text>
</comment>
<dbReference type="FunFam" id="3.40.50.720:FF:000190">
    <property type="entry name" value="Pyrroline-5-carboxylate reductase"/>
    <property type="match status" value="1"/>
</dbReference>
<dbReference type="InterPro" id="IPR036291">
    <property type="entry name" value="NAD(P)-bd_dom_sf"/>
</dbReference>
<dbReference type="SUPFAM" id="SSF48179">
    <property type="entry name" value="6-phosphogluconate dehydrogenase C-terminal domain-like"/>
    <property type="match status" value="1"/>
</dbReference>
<evidence type="ECO:0000256" key="7">
    <source>
        <dbReference type="ARBA" id="ARBA00023002"/>
    </source>
</evidence>
<evidence type="ECO:0000256" key="6">
    <source>
        <dbReference type="ARBA" id="ARBA00022857"/>
    </source>
</evidence>
<evidence type="ECO:0000256" key="1">
    <source>
        <dbReference type="ARBA" id="ARBA00004496"/>
    </source>
</evidence>
<keyword evidence="4 9" id="KW-0028">Amino-acid biosynthesis</keyword>
<evidence type="ECO:0000259" key="13">
    <source>
        <dbReference type="Pfam" id="PF03807"/>
    </source>
</evidence>
<dbReference type="AlphaFoldDB" id="A0A1C0AC71"/>
<keyword evidence="16" id="KW-1185">Reference proteome</keyword>
<dbReference type="GO" id="GO:0004735">
    <property type="term" value="F:pyrroline-5-carboxylate reductase activity"/>
    <property type="evidence" value="ECO:0007669"/>
    <property type="project" value="UniProtKB-UniRule"/>
</dbReference>
<evidence type="ECO:0000256" key="12">
    <source>
        <dbReference type="RuleBase" id="RU003903"/>
    </source>
</evidence>
<dbReference type="HAMAP" id="MF_01925">
    <property type="entry name" value="P5C_reductase"/>
    <property type="match status" value="1"/>
</dbReference>
<evidence type="ECO:0000256" key="5">
    <source>
        <dbReference type="ARBA" id="ARBA00022650"/>
    </source>
</evidence>
<evidence type="ECO:0000256" key="3">
    <source>
        <dbReference type="ARBA" id="ARBA00022490"/>
    </source>
</evidence>
<evidence type="ECO:0000256" key="10">
    <source>
        <dbReference type="NCBIfam" id="TIGR00112"/>
    </source>
</evidence>
<dbReference type="Gene3D" id="1.10.3730.10">
    <property type="entry name" value="ProC C-terminal domain-like"/>
    <property type="match status" value="1"/>
</dbReference>
<keyword evidence="7 9" id="KW-0560">Oxidoreductase</keyword>
<proteinExistence type="inferred from homology"/>
<dbReference type="Pfam" id="PF03807">
    <property type="entry name" value="F420_oxidored"/>
    <property type="match status" value="1"/>
</dbReference>
<dbReference type="EMBL" id="LWDV01000006">
    <property type="protein sequence ID" value="OCL27965.1"/>
    <property type="molecule type" value="Genomic_DNA"/>
</dbReference>
<evidence type="ECO:0000259" key="14">
    <source>
        <dbReference type="Pfam" id="PF14748"/>
    </source>
</evidence>
<dbReference type="PANTHER" id="PTHR11645:SF0">
    <property type="entry name" value="PYRROLINE-5-CARBOXYLATE REDUCTASE 3"/>
    <property type="match status" value="1"/>
</dbReference>
<comment type="subcellular location">
    <subcellularLocation>
        <location evidence="1 9">Cytoplasm</location>
    </subcellularLocation>
</comment>
<organism evidence="15 16">
    <name type="scientific">Orenia metallireducens</name>
    <dbReference type="NCBI Taxonomy" id="1413210"/>
    <lineage>
        <taxon>Bacteria</taxon>
        <taxon>Bacillati</taxon>
        <taxon>Bacillota</taxon>
        <taxon>Clostridia</taxon>
        <taxon>Halanaerobiales</taxon>
        <taxon>Halobacteroidaceae</taxon>
        <taxon>Orenia</taxon>
    </lineage>
</organism>
<dbReference type="Gene3D" id="3.40.50.720">
    <property type="entry name" value="NAD(P)-binding Rossmann-like Domain"/>
    <property type="match status" value="1"/>
</dbReference>
<dbReference type="FunFam" id="1.10.3730.10:FF:000001">
    <property type="entry name" value="Pyrroline-5-carboxylate reductase"/>
    <property type="match status" value="1"/>
</dbReference>
<reference evidence="15 16" key="2">
    <citation type="submission" date="2016-08" db="EMBL/GenBank/DDBJ databases">
        <title>Orenia metallireducens sp. nov. strain Z6, a Novel Metal-reducing Firmicute from the Deep Subsurface.</title>
        <authorList>
            <person name="Maxim B.I."/>
            <person name="Kenneth K."/>
            <person name="Flynn T.M."/>
            <person name="Oloughlin E.J."/>
            <person name="Locke R.A."/>
            <person name="Weber J.R."/>
            <person name="Egan S.M."/>
            <person name="Mackie R.I."/>
            <person name="Cann I.K."/>
        </authorList>
    </citation>
    <scope>NUCLEOTIDE SEQUENCE [LARGE SCALE GENOMIC DNA]</scope>
    <source>
        <strain evidence="15 16">Z6</strain>
    </source>
</reference>
<dbReference type="InterPro" id="IPR008927">
    <property type="entry name" value="6-PGluconate_DH-like_C_sf"/>
</dbReference>
<accession>A0A1C0AC71</accession>
<comment type="caution">
    <text evidence="15">The sequence shown here is derived from an EMBL/GenBank/DDBJ whole genome shotgun (WGS) entry which is preliminary data.</text>
</comment>
<dbReference type="RefSeq" id="WP_068714938.1">
    <property type="nucleotide sequence ID" value="NZ_LWDV01000006.1"/>
</dbReference>
<dbReference type="NCBIfam" id="TIGR00112">
    <property type="entry name" value="proC"/>
    <property type="match status" value="1"/>
</dbReference>
<dbReference type="InterPro" id="IPR053790">
    <property type="entry name" value="P5CR-like_CS"/>
</dbReference>
<evidence type="ECO:0000256" key="4">
    <source>
        <dbReference type="ARBA" id="ARBA00022605"/>
    </source>
</evidence>
<keyword evidence="6 9" id="KW-0521">NADP</keyword>
<feature type="binding site" evidence="11">
    <location>
        <begin position="72"/>
        <end position="75"/>
    </location>
    <ligand>
        <name>NADP(+)</name>
        <dbReference type="ChEBI" id="CHEBI:58349"/>
    </ligand>
</feature>
<dbReference type="PANTHER" id="PTHR11645">
    <property type="entry name" value="PYRROLINE-5-CARBOXYLATE REDUCTASE"/>
    <property type="match status" value="1"/>
</dbReference>
<feature type="domain" description="Pyrroline-5-carboxylate reductase dimerisation" evidence="14">
    <location>
        <begin position="164"/>
        <end position="268"/>
    </location>
</feature>
<reference evidence="16" key="1">
    <citation type="submission" date="2016-07" db="EMBL/GenBank/DDBJ databases">
        <authorList>
            <person name="Florea S."/>
            <person name="Webb J.S."/>
            <person name="Jaromczyk J."/>
            <person name="Schardl C.L."/>
        </authorList>
    </citation>
    <scope>NUCLEOTIDE SEQUENCE [LARGE SCALE GENOMIC DNA]</scope>
    <source>
        <strain evidence="16">Z6</strain>
    </source>
</reference>
<evidence type="ECO:0000256" key="8">
    <source>
        <dbReference type="ARBA" id="ARBA00058118"/>
    </source>
</evidence>
<dbReference type="SUPFAM" id="SSF51735">
    <property type="entry name" value="NAD(P)-binding Rossmann-fold domains"/>
    <property type="match status" value="1"/>
</dbReference>
<evidence type="ECO:0000256" key="2">
    <source>
        <dbReference type="ARBA" id="ARBA00005525"/>
    </source>
</evidence>
<dbReference type="GO" id="GO:0055129">
    <property type="term" value="P:L-proline biosynthetic process"/>
    <property type="evidence" value="ECO:0007669"/>
    <property type="project" value="UniProtKB-UniRule"/>
</dbReference>
<dbReference type="GO" id="GO:0005737">
    <property type="term" value="C:cytoplasm"/>
    <property type="evidence" value="ECO:0007669"/>
    <property type="project" value="UniProtKB-SubCell"/>
</dbReference>
<feature type="binding site" evidence="11">
    <location>
        <position position="59"/>
    </location>
    <ligand>
        <name>NADPH</name>
        <dbReference type="ChEBI" id="CHEBI:57783"/>
    </ligand>
</feature>
<dbReference type="InterPro" id="IPR028939">
    <property type="entry name" value="P5C_Rdtase_cat_N"/>
</dbReference>
<keyword evidence="5 9" id="KW-0641">Proline biosynthesis</keyword>
<evidence type="ECO:0000313" key="16">
    <source>
        <dbReference type="Proteomes" id="UP000093514"/>
    </source>
</evidence>
<comment type="pathway">
    <text evidence="9 12">Amino-acid biosynthesis; L-proline biosynthesis; L-proline from L-glutamate 5-semialdehyde: step 1/1.</text>
</comment>
<name>A0A1C0AC71_9FIRM</name>
<dbReference type="PIRSF" id="PIRSF000193">
    <property type="entry name" value="Pyrrol-5-carb_rd"/>
    <property type="match status" value="1"/>
</dbReference>
<comment type="function">
    <text evidence="8 9">Catalyzes the reduction of 1-pyrroline-5-carboxylate (PCA) to L-proline.</text>
</comment>
<dbReference type="InterPro" id="IPR000304">
    <property type="entry name" value="Pyrroline-COOH_reductase"/>
</dbReference>
<dbReference type="UniPathway" id="UPA00098">
    <property type="reaction ID" value="UER00361"/>
</dbReference>
<sequence length="272" mass="29634">MKISKKIGFIGAGAMAEALIKGLIKSELFKSNQIYISDIREERLKDLKERYALETTTDNQEIVERVDYLILAVKPKIIPIVLDKVGKNISKSQKLFSIAAGINTMMIEKHLREKVSVIRLMPNTPALIGEGAIAYCLGAFAQDEDKNLVNQIFETVGMVLEVEEELMDAVTGLSGSGPAYIYLIIEALSDAGVNVGLNRNDALSLALQTIIGSAKMVLQSENHPGQLKDMVTSPGGTTITGLKILEREGVRSALYQAVEAATIKSKELRGEK</sequence>
<evidence type="ECO:0000256" key="11">
    <source>
        <dbReference type="PIRSR" id="PIRSR000193-1"/>
    </source>
</evidence>
<dbReference type="OrthoDB" id="9805754at2"/>
<gene>
    <name evidence="9" type="primary">proC</name>
    <name evidence="15" type="ORF">U472_01835</name>
</gene>
<dbReference type="Pfam" id="PF14748">
    <property type="entry name" value="P5CR_dimer"/>
    <property type="match status" value="1"/>
</dbReference>
<dbReference type="Proteomes" id="UP000093514">
    <property type="component" value="Unassembled WGS sequence"/>
</dbReference>
<comment type="catalytic activity">
    <reaction evidence="9">
        <text>L-proline + NAD(+) = (S)-1-pyrroline-5-carboxylate + NADH + 2 H(+)</text>
        <dbReference type="Rhea" id="RHEA:14105"/>
        <dbReference type="ChEBI" id="CHEBI:15378"/>
        <dbReference type="ChEBI" id="CHEBI:17388"/>
        <dbReference type="ChEBI" id="CHEBI:57540"/>
        <dbReference type="ChEBI" id="CHEBI:57945"/>
        <dbReference type="ChEBI" id="CHEBI:60039"/>
        <dbReference type="EC" id="1.5.1.2"/>
    </reaction>
</comment>
<feature type="binding site" evidence="11">
    <location>
        <begin position="10"/>
        <end position="15"/>
    </location>
    <ligand>
        <name>NADP(+)</name>
        <dbReference type="ChEBI" id="CHEBI:58349"/>
    </ligand>
</feature>
<evidence type="ECO:0000256" key="9">
    <source>
        <dbReference type="HAMAP-Rule" id="MF_01925"/>
    </source>
</evidence>
<dbReference type="EC" id="1.5.1.2" evidence="9 10"/>
<comment type="catalytic activity">
    <reaction evidence="9 12">
        <text>L-proline + NADP(+) = (S)-1-pyrroline-5-carboxylate + NADPH + 2 H(+)</text>
        <dbReference type="Rhea" id="RHEA:14109"/>
        <dbReference type="ChEBI" id="CHEBI:15378"/>
        <dbReference type="ChEBI" id="CHEBI:17388"/>
        <dbReference type="ChEBI" id="CHEBI:57783"/>
        <dbReference type="ChEBI" id="CHEBI:58349"/>
        <dbReference type="ChEBI" id="CHEBI:60039"/>
        <dbReference type="EC" id="1.5.1.2"/>
    </reaction>
</comment>
<keyword evidence="3 9" id="KW-0963">Cytoplasm</keyword>